<protein>
    <submittedName>
        <fullName evidence="5">Cytochrome C biogenesis protein</fullName>
    </submittedName>
</protein>
<evidence type="ECO:0000256" key="2">
    <source>
        <dbReference type="ARBA" id="ARBA00023125"/>
    </source>
</evidence>
<dbReference type="Gene3D" id="1.10.287.110">
    <property type="entry name" value="DnaJ domain"/>
    <property type="match status" value="1"/>
</dbReference>
<dbReference type="AlphaFoldDB" id="A0A423PI19"/>
<dbReference type="Gene3D" id="2.60.260.20">
    <property type="entry name" value="Urease metallochaperone UreE, N-terminal domain"/>
    <property type="match status" value="2"/>
</dbReference>
<dbReference type="CDD" id="cd10747">
    <property type="entry name" value="DnaJ_C"/>
    <property type="match status" value="1"/>
</dbReference>
<keyword evidence="2" id="KW-0238">DNA-binding</keyword>
<reference evidence="5 6" key="1">
    <citation type="submission" date="2013-10" db="EMBL/GenBank/DDBJ databases">
        <title>Salinisphaera halophila YIM 95161 Genome Sequencing.</title>
        <authorList>
            <person name="Lai Q."/>
            <person name="Li C."/>
            <person name="Shao Z."/>
        </authorList>
    </citation>
    <scope>NUCLEOTIDE SEQUENCE [LARGE SCALE GENOMIC DNA]</scope>
    <source>
        <strain evidence="5 6">YIM 95161</strain>
    </source>
</reference>
<dbReference type="Pfam" id="PF00226">
    <property type="entry name" value="DnaJ"/>
    <property type="match status" value="1"/>
</dbReference>
<dbReference type="GO" id="GO:0051082">
    <property type="term" value="F:unfolded protein binding"/>
    <property type="evidence" value="ECO:0007669"/>
    <property type="project" value="InterPro"/>
</dbReference>
<dbReference type="EMBL" id="AYKF01000121">
    <property type="protein sequence ID" value="ROO25136.1"/>
    <property type="molecule type" value="Genomic_DNA"/>
</dbReference>
<dbReference type="PROSITE" id="PS00636">
    <property type="entry name" value="DNAJ_1"/>
    <property type="match status" value="1"/>
</dbReference>
<sequence length="341" mass="36940">MNREQAMAGHFDSTETGVEYKDYYKTLGVSRDVSADEIKRAYRRLARKYHPDVSKEPDAADKFRAANEAYEVLKDPEKRAAYDRIDPDEARASGARGGGFQPPPDWDRGFEFHGGGYTGGDSADFSDFFESLFGRGFAGGPGAAAGGPRQRGGMRGRDHVARVEIDLEDAFTGATRDLTLNAPDTDAQGRVTHRERTLRVRIPKGVRAGQQLRLSGQGMPGMAGGEAGDLYLEIAFRAHPHFRVDGADLILDLPVAPWEAALGATVKAPTPAGPVDLRIPPNSNGGRRLRLKGRGLPGATPGDLYAVLRITLPPADDEAARALYERMADELAFNPRARLGV</sequence>
<dbReference type="GO" id="GO:0005737">
    <property type="term" value="C:cytoplasm"/>
    <property type="evidence" value="ECO:0007669"/>
    <property type="project" value="TreeGrafter"/>
</dbReference>
<keyword evidence="1" id="KW-0963">Cytoplasm</keyword>
<dbReference type="InterPro" id="IPR002939">
    <property type="entry name" value="DnaJ_C"/>
</dbReference>
<evidence type="ECO:0000313" key="5">
    <source>
        <dbReference type="EMBL" id="ROO25136.1"/>
    </source>
</evidence>
<gene>
    <name evidence="5" type="ORF">SAHL_15275</name>
</gene>
<dbReference type="SUPFAM" id="SSF46565">
    <property type="entry name" value="Chaperone J-domain"/>
    <property type="match status" value="1"/>
</dbReference>
<proteinExistence type="predicted"/>
<dbReference type="InterPro" id="IPR036869">
    <property type="entry name" value="J_dom_sf"/>
</dbReference>
<comment type="caution">
    <text evidence="5">The sequence shown here is derived from an EMBL/GenBank/DDBJ whole genome shotgun (WGS) entry which is preliminary data.</text>
</comment>
<dbReference type="Pfam" id="PF01556">
    <property type="entry name" value="DnaJ_C"/>
    <property type="match status" value="1"/>
</dbReference>
<dbReference type="SUPFAM" id="SSF49493">
    <property type="entry name" value="HSP40/DnaJ peptide-binding domain"/>
    <property type="match status" value="2"/>
</dbReference>
<keyword evidence="3" id="KW-0143">Chaperone</keyword>
<evidence type="ECO:0000256" key="1">
    <source>
        <dbReference type="ARBA" id="ARBA00022490"/>
    </source>
</evidence>
<organism evidence="5 6">
    <name type="scientific">Salinisphaera orenii YIM 95161</name>
    <dbReference type="NCBI Taxonomy" id="1051139"/>
    <lineage>
        <taxon>Bacteria</taxon>
        <taxon>Pseudomonadati</taxon>
        <taxon>Pseudomonadota</taxon>
        <taxon>Gammaproteobacteria</taxon>
        <taxon>Salinisphaerales</taxon>
        <taxon>Salinisphaeraceae</taxon>
        <taxon>Salinisphaera</taxon>
    </lineage>
</organism>
<feature type="domain" description="J" evidence="4">
    <location>
        <begin position="22"/>
        <end position="86"/>
    </location>
</feature>
<accession>A0A423PI19</accession>
<dbReference type="PRINTS" id="PR00625">
    <property type="entry name" value="JDOMAIN"/>
</dbReference>
<evidence type="ECO:0000313" key="6">
    <source>
        <dbReference type="Proteomes" id="UP000285123"/>
    </source>
</evidence>
<dbReference type="CDD" id="cd06257">
    <property type="entry name" value="DnaJ"/>
    <property type="match status" value="1"/>
</dbReference>
<dbReference type="PANTHER" id="PTHR43096">
    <property type="entry name" value="DNAJ HOMOLOG 1, MITOCHONDRIAL-RELATED"/>
    <property type="match status" value="1"/>
</dbReference>
<dbReference type="GO" id="GO:0042026">
    <property type="term" value="P:protein refolding"/>
    <property type="evidence" value="ECO:0007669"/>
    <property type="project" value="TreeGrafter"/>
</dbReference>
<dbReference type="InterPro" id="IPR008971">
    <property type="entry name" value="HSP40/DnaJ_pept-bd"/>
</dbReference>
<dbReference type="InterPro" id="IPR001623">
    <property type="entry name" value="DnaJ_domain"/>
</dbReference>
<dbReference type="GO" id="GO:0003677">
    <property type="term" value="F:DNA binding"/>
    <property type="evidence" value="ECO:0007669"/>
    <property type="project" value="UniProtKB-KW"/>
</dbReference>
<dbReference type="Proteomes" id="UP000285123">
    <property type="component" value="Unassembled WGS sequence"/>
</dbReference>
<dbReference type="PANTHER" id="PTHR43096:SF52">
    <property type="entry name" value="DNAJ HOMOLOG 1, MITOCHONDRIAL-RELATED"/>
    <property type="match status" value="1"/>
</dbReference>
<evidence type="ECO:0000259" key="4">
    <source>
        <dbReference type="PROSITE" id="PS50076"/>
    </source>
</evidence>
<evidence type="ECO:0000256" key="3">
    <source>
        <dbReference type="ARBA" id="ARBA00023186"/>
    </source>
</evidence>
<name>A0A423PI19_9GAMM</name>
<dbReference type="PROSITE" id="PS50076">
    <property type="entry name" value="DNAJ_2"/>
    <property type="match status" value="1"/>
</dbReference>
<dbReference type="InterPro" id="IPR018253">
    <property type="entry name" value="DnaJ_domain_CS"/>
</dbReference>
<dbReference type="SMART" id="SM00271">
    <property type="entry name" value="DnaJ"/>
    <property type="match status" value="1"/>
</dbReference>
<dbReference type="FunFam" id="2.60.260.20:FF:000008">
    <property type="entry name" value="Curved DNA-binding protein"/>
    <property type="match status" value="1"/>
</dbReference>